<feature type="region of interest" description="Disordered" evidence="1">
    <location>
        <begin position="112"/>
        <end position="210"/>
    </location>
</feature>
<dbReference type="SMART" id="SM00066">
    <property type="entry name" value="GAL4"/>
    <property type="match status" value="1"/>
</dbReference>
<dbReference type="Gene3D" id="4.10.240.10">
    <property type="entry name" value="Zn(2)-C6 fungal-type DNA-binding domain"/>
    <property type="match status" value="1"/>
</dbReference>
<dbReference type="AlphaFoldDB" id="A0A177TXJ0"/>
<dbReference type="CDD" id="cd00067">
    <property type="entry name" value="GAL4"/>
    <property type="match status" value="1"/>
</dbReference>
<feature type="region of interest" description="Disordered" evidence="1">
    <location>
        <begin position="270"/>
        <end position="305"/>
    </location>
</feature>
<comment type="caution">
    <text evidence="2">The sequence shown here is derived from an EMBL/GenBank/DDBJ whole genome shotgun (WGS) entry which is preliminary data.</text>
</comment>
<evidence type="ECO:0000256" key="1">
    <source>
        <dbReference type="SAM" id="MobiDB-lite"/>
    </source>
</evidence>
<evidence type="ECO:0000313" key="2">
    <source>
        <dbReference type="EMBL" id="KAE8260868.1"/>
    </source>
</evidence>
<dbReference type="InterPro" id="IPR036864">
    <property type="entry name" value="Zn2-C6_fun-type_DNA-bd_sf"/>
</dbReference>
<dbReference type="GO" id="GO:0008270">
    <property type="term" value="F:zinc ion binding"/>
    <property type="evidence" value="ECO:0007669"/>
    <property type="project" value="InterPro"/>
</dbReference>
<reference evidence="2" key="1">
    <citation type="submission" date="2016-04" db="EMBL/GenBank/DDBJ databases">
        <authorList>
            <person name="Nguyen H.D."/>
            <person name="Samba Siva P."/>
            <person name="Cullis J."/>
            <person name="Levesque C.A."/>
            <person name="Hambleton S."/>
        </authorList>
    </citation>
    <scope>NUCLEOTIDE SEQUENCE</scope>
    <source>
        <strain evidence="2">DAOMC 236416</strain>
    </source>
</reference>
<dbReference type="Proteomes" id="UP000077521">
    <property type="component" value="Unassembled WGS sequence"/>
</dbReference>
<dbReference type="GO" id="GO:0000981">
    <property type="term" value="F:DNA-binding transcription factor activity, RNA polymerase II-specific"/>
    <property type="evidence" value="ECO:0007669"/>
    <property type="project" value="InterPro"/>
</dbReference>
<feature type="region of interest" description="Disordered" evidence="1">
    <location>
        <begin position="550"/>
        <end position="578"/>
    </location>
</feature>
<protein>
    <submittedName>
        <fullName evidence="2">Uncharacterized protein</fullName>
    </submittedName>
</protein>
<feature type="compositionally biased region" description="Polar residues" evidence="1">
    <location>
        <begin position="554"/>
        <end position="563"/>
    </location>
</feature>
<sequence>MVKQDHNVPSAFFEHDVDNHHHDPFGLHAFYNTPIGPNFHSRRGVDDHQLQHQHQQQALLLHHHHQQRPYIHQEPQDDIFALKGEPLPANLQAPPVFRPDFSLSATIRKQGLLQQQQQQQQQNKDEVASINRAEDKDASTSATVATSALLLPPSAEQKLPSVKAENSQSTSNKDDAQSETAPSSAASAPKPAASKAKASSVPKKRTRPVSACEGCRAKKVKCNLKPDLPICENCSAAGKTCLFRIDDLSPAFRAQRFGVYNLLSAGENDGAAQKSNTVGGGSVASADGSRIVDDVPGETTSQRRMRRKRAREAILATGQRPPKAKAVFKSWANPSKLAAPCMPLNFHSATPTQNSPDHSASSMMMMHNNLGVPSSVGAPAPSFSASMSMPQPFFDNADAFSHQFAFGAPNMINASGVFHAASSLPAVTPPATALSMVGSWDSTSAQFSSSFGSMSQHHMGGSGSMPHGMMPFHAAGAMSIDGSSMVGGNNNGTGMVGSPQGSIGSSFASTSYLDSAQSMSSSIDNPHTPGLTDGSGEMLVMSPFSAAGGAGLSPTMTTSSAVRSNAAGAGGNRPEMHLRRHTTGPVSMTALSLAGAFGTDNMVGHSMVGLDHPMSNGGLASHQQFTFPMGGAEKQGSGEQQHSLHASMFHFQQQHHRSSTGSAFMGMLPSGMSGGDSMTSGSIPTPTPFEHGMHQHAGSVPPHRRPQTSSASAFISDWDALTGFPPRETMAEPSVPVDLGMGLGGDGVGSGADEFLGGFEMTLA</sequence>
<dbReference type="PROSITE" id="PS50048">
    <property type="entry name" value="ZN2_CY6_FUNGAL_2"/>
    <property type="match status" value="1"/>
</dbReference>
<dbReference type="PROSITE" id="PS00463">
    <property type="entry name" value="ZN2_CY6_FUNGAL_1"/>
    <property type="match status" value="1"/>
</dbReference>
<gene>
    <name evidence="2" type="ORF">A4X13_0g99</name>
</gene>
<dbReference type="SUPFAM" id="SSF57701">
    <property type="entry name" value="Zn2/Cys6 DNA-binding domain"/>
    <property type="match status" value="1"/>
</dbReference>
<organism evidence="2 3">
    <name type="scientific">Tilletia indica</name>
    <dbReference type="NCBI Taxonomy" id="43049"/>
    <lineage>
        <taxon>Eukaryota</taxon>
        <taxon>Fungi</taxon>
        <taxon>Dikarya</taxon>
        <taxon>Basidiomycota</taxon>
        <taxon>Ustilaginomycotina</taxon>
        <taxon>Exobasidiomycetes</taxon>
        <taxon>Tilletiales</taxon>
        <taxon>Tilletiaceae</taxon>
        <taxon>Tilletia</taxon>
    </lineage>
</organism>
<keyword evidence="3" id="KW-1185">Reference proteome</keyword>
<evidence type="ECO:0000313" key="3">
    <source>
        <dbReference type="Proteomes" id="UP000077521"/>
    </source>
</evidence>
<dbReference type="Pfam" id="PF00172">
    <property type="entry name" value="Zn_clus"/>
    <property type="match status" value="1"/>
</dbReference>
<feature type="compositionally biased region" description="Basic and acidic residues" evidence="1">
    <location>
        <begin position="123"/>
        <end position="138"/>
    </location>
</feature>
<feature type="compositionally biased region" description="Low complexity" evidence="1">
    <location>
        <begin position="139"/>
        <end position="151"/>
    </location>
</feature>
<dbReference type="InterPro" id="IPR001138">
    <property type="entry name" value="Zn2Cys6_DnaBD"/>
</dbReference>
<feature type="compositionally biased region" description="Low complexity" evidence="1">
    <location>
        <begin position="181"/>
        <end position="201"/>
    </location>
</feature>
<name>A0A177TXJ0_9BASI</name>
<accession>A0A177TXJ0</accession>
<dbReference type="EMBL" id="LWDF02000002">
    <property type="protein sequence ID" value="KAE8260868.1"/>
    <property type="molecule type" value="Genomic_DNA"/>
</dbReference>
<reference evidence="2" key="2">
    <citation type="journal article" date="2019" name="IMA Fungus">
        <title>Genome sequencing and comparison of five Tilletia species to identify candidate genes for the detection of regulated species infecting wheat.</title>
        <authorList>
            <person name="Nguyen H.D.T."/>
            <person name="Sultana T."/>
            <person name="Kesanakurti P."/>
            <person name="Hambleton S."/>
        </authorList>
    </citation>
    <scope>NUCLEOTIDE SEQUENCE</scope>
    <source>
        <strain evidence="2">DAOMC 236416</strain>
    </source>
</reference>
<proteinExistence type="predicted"/>